<evidence type="ECO:0000256" key="6">
    <source>
        <dbReference type="ARBA" id="ARBA00023136"/>
    </source>
</evidence>
<dbReference type="PANTHER" id="PTHR47855">
    <property type="entry name" value="OS01G0525701 PROTEIN"/>
    <property type="match status" value="1"/>
</dbReference>
<dbReference type="InterPro" id="IPR052153">
    <property type="entry name" value="DVL/RTFL_small_peptides"/>
</dbReference>
<gene>
    <name evidence="8" type="ORF">HanXRQr2_Chr09g0399421</name>
</gene>
<dbReference type="PANTHER" id="PTHR47855:SF6">
    <property type="entry name" value="ROTUNDIFOLIA LIKE 8"/>
    <property type="match status" value="1"/>
</dbReference>
<dbReference type="EMBL" id="MNCJ02000324">
    <property type="protein sequence ID" value="KAF5791840.1"/>
    <property type="molecule type" value="Genomic_DNA"/>
</dbReference>
<comment type="similarity">
    <text evidence="7">Belongs to the DVL/RTFL small polypeptides family.</text>
</comment>
<dbReference type="Pfam" id="PF08137">
    <property type="entry name" value="DVL"/>
    <property type="match status" value="1"/>
</dbReference>
<keyword evidence="5" id="KW-1133">Transmembrane helix</keyword>
<evidence type="ECO:0000256" key="4">
    <source>
        <dbReference type="ARBA" id="ARBA00022692"/>
    </source>
</evidence>
<dbReference type="AlphaFoldDB" id="A0A9K3N9Q5"/>
<comment type="subcellular location">
    <subcellularLocation>
        <location evidence="1">Cell membrane</location>
        <topology evidence="1">Single-pass membrane protein</topology>
    </subcellularLocation>
</comment>
<keyword evidence="4" id="KW-0812">Transmembrane</keyword>
<dbReference type="Proteomes" id="UP000215914">
    <property type="component" value="Unassembled WGS sequence"/>
</dbReference>
<keyword evidence="3" id="KW-1003">Cell membrane</keyword>
<protein>
    <recommendedName>
        <fullName evidence="10">DVL</fullName>
    </recommendedName>
</protein>
<dbReference type="GO" id="GO:0005886">
    <property type="term" value="C:plasma membrane"/>
    <property type="evidence" value="ECO:0007669"/>
    <property type="project" value="UniProtKB-SubCell"/>
</dbReference>
<keyword evidence="6" id="KW-0472">Membrane</keyword>
<accession>A0A9K3N9Q5</accession>
<dbReference type="InterPro" id="IPR012552">
    <property type="entry name" value="DVL"/>
</dbReference>
<reference evidence="8" key="2">
    <citation type="submission" date="2020-06" db="EMBL/GenBank/DDBJ databases">
        <title>Helianthus annuus Genome sequencing and assembly Release 2.</title>
        <authorList>
            <person name="Gouzy J."/>
            <person name="Langlade N."/>
            <person name="Munos S."/>
        </authorList>
    </citation>
    <scope>NUCLEOTIDE SEQUENCE</scope>
    <source>
        <tissue evidence="8">Leaves</tissue>
    </source>
</reference>
<organism evidence="8 9">
    <name type="scientific">Helianthus annuus</name>
    <name type="common">Common sunflower</name>
    <dbReference type="NCBI Taxonomy" id="4232"/>
    <lineage>
        <taxon>Eukaryota</taxon>
        <taxon>Viridiplantae</taxon>
        <taxon>Streptophyta</taxon>
        <taxon>Embryophyta</taxon>
        <taxon>Tracheophyta</taxon>
        <taxon>Spermatophyta</taxon>
        <taxon>Magnoliopsida</taxon>
        <taxon>eudicotyledons</taxon>
        <taxon>Gunneridae</taxon>
        <taxon>Pentapetalae</taxon>
        <taxon>asterids</taxon>
        <taxon>campanulids</taxon>
        <taxon>Asterales</taxon>
        <taxon>Asteraceae</taxon>
        <taxon>Asteroideae</taxon>
        <taxon>Heliantheae alliance</taxon>
        <taxon>Heliantheae</taxon>
        <taxon>Helianthus</taxon>
    </lineage>
</organism>
<evidence type="ECO:0000256" key="7">
    <source>
        <dbReference type="ARBA" id="ARBA00024340"/>
    </source>
</evidence>
<evidence type="ECO:0000313" key="9">
    <source>
        <dbReference type="Proteomes" id="UP000215914"/>
    </source>
</evidence>
<sequence length="92" mass="10922">MKWDFFFVVCVGEECFKIIGQYYPFPKFIRRVSLSLCLITQHPPLSSKQIVMGSDDAKRRSQSKRLGKFLKEQRGRLYIIKRCVVMLLCWND</sequence>
<dbReference type="GO" id="GO:0048367">
    <property type="term" value="P:shoot system development"/>
    <property type="evidence" value="ECO:0007669"/>
    <property type="project" value="UniProtKB-ARBA"/>
</dbReference>
<reference evidence="8" key="1">
    <citation type="journal article" date="2017" name="Nature">
        <title>The sunflower genome provides insights into oil metabolism, flowering and Asterid evolution.</title>
        <authorList>
            <person name="Badouin H."/>
            <person name="Gouzy J."/>
            <person name="Grassa C.J."/>
            <person name="Murat F."/>
            <person name="Staton S.E."/>
            <person name="Cottret L."/>
            <person name="Lelandais-Briere C."/>
            <person name="Owens G.L."/>
            <person name="Carrere S."/>
            <person name="Mayjonade B."/>
            <person name="Legrand L."/>
            <person name="Gill N."/>
            <person name="Kane N.C."/>
            <person name="Bowers J.E."/>
            <person name="Hubner S."/>
            <person name="Bellec A."/>
            <person name="Berard A."/>
            <person name="Berges H."/>
            <person name="Blanchet N."/>
            <person name="Boniface M.C."/>
            <person name="Brunel D."/>
            <person name="Catrice O."/>
            <person name="Chaidir N."/>
            <person name="Claudel C."/>
            <person name="Donnadieu C."/>
            <person name="Faraut T."/>
            <person name="Fievet G."/>
            <person name="Helmstetter N."/>
            <person name="King M."/>
            <person name="Knapp S.J."/>
            <person name="Lai Z."/>
            <person name="Le Paslier M.C."/>
            <person name="Lippi Y."/>
            <person name="Lorenzon L."/>
            <person name="Mandel J.R."/>
            <person name="Marage G."/>
            <person name="Marchand G."/>
            <person name="Marquand E."/>
            <person name="Bret-Mestries E."/>
            <person name="Morien E."/>
            <person name="Nambeesan S."/>
            <person name="Nguyen T."/>
            <person name="Pegot-Espagnet P."/>
            <person name="Pouilly N."/>
            <person name="Raftis F."/>
            <person name="Sallet E."/>
            <person name="Schiex T."/>
            <person name="Thomas J."/>
            <person name="Vandecasteele C."/>
            <person name="Vares D."/>
            <person name="Vear F."/>
            <person name="Vautrin S."/>
            <person name="Crespi M."/>
            <person name="Mangin B."/>
            <person name="Burke J.M."/>
            <person name="Salse J."/>
            <person name="Munos S."/>
            <person name="Vincourt P."/>
            <person name="Rieseberg L.H."/>
            <person name="Langlade N.B."/>
        </authorList>
    </citation>
    <scope>NUCLEOTIDE SEQUENCE</scope>
    <source>
        <tissue evidence="8">Leaves</tissue>
    </source>
</reference>
<evidence type="ECO:0000256" key="5">
    <source>
        <dbReference type="ARBA" id="ARBA00022989"/>
    </source>
</evidence>
<evidence type="ECO:0000256" key="2">
    <source>
        <dbReference type="ARBA" id="ARBA00022473"/>
    </source>
</evidence>
<comment type="caution">
    <text evidence="8">The sequence shown here is derived from an EMBL/GenBank/DDBJ whole genome shotgun (WGS) entry which is preliminary data.</text>
</comment>
<evidence type="ECO:0008006" key="10">
    <source>
        <dbReference type="Google" id="ProtNLM"/>
    </source>
</evidence>
<dbReference type="GO" id="GO:0008285">
    <property type="term" value="P:negative regulation of cell population proliferation"/>
    <property type="evidence" value="ECO:0007669"/>
    <property type="project" value="InterPro"/>
</dbReference>
<evidence type="ECO:0000313" key="8">
    <source>
        <dbReference type="EMBL" id="KAF5791840.1"/>
    </source>
</evidence>
<keyword evidence="2" id="KW-0217">Developmental protein</keyword>
<proteinExistence type="inferred from homology"/>
<keyword evidence="9" id="KW-1185">Reference proteome</keyword>
<evidence type="ECO:0000256" key="3">
    <source>
        <dbReference type="ARBA" id="ARBA00022475"/>
    </source>
</evidence>
<name>A0A9K3N9Q5_HELAN</name>
<evidence type="ECO:0000256" key="1">
    <source>
        <dbReference type="ARBA" id="ARBA00004162"/>
    </source>
</evidence>
<dbReference type="Gramene" id="mRNA:HanXRQr2_Chr09g0399421">
    <property type="protein sequence ID" value="CDS:HanXRQr2_Chr09g0399421.1"/>
    <property type="gene ID" value="HanXRQr2_Chr09g0399421"/>
</dbReference>